<name>A0ABQ1QUZ4_9RHOB</name>
<protein>
    <submittedName>
        <fullName evidence="2">Uncharacterized protein</fullName>
    </submittedName>
</protein>
<evidence type="ECO:0000256" key="1">
    <source>
        <dbReference type="SAM" id="SignalP"/>
    </source>
</evidence>
<comment type="caution">
    <text evidence="2">The sequence shown here is derived from an EMBL/GenBank/DDBJ whole genome shotgun (WGS) entry which is preliminary data.</text>
</comment>
<dbReference type="EMBL" id="BMGI01000006">
    <property type="protein sequence ID" value="GGD47742.1"/>
    <property type="molecule type" value="Genomic_DNA"/>
</dbReference>
<organism evidence="2 3">
    <name type="scientific">Sinisalibacter lacisalsi</name>
    <dbReference type="NCBI Taxonomy" id="1526570"/>
    <lineage>
        <taxon>Bacteria</taxon>
        <taxon>Pseudomonadati</taxon>
        <taxon>Pseudomonadota</taxon>
        <taxon>Alphaproteobacteria</taxon>
        <taxon>Rhodobacterales</taxon>
        <taxon>Roseobacteraceae</taxon>
        <taxon>Sinisalibacter</taxon>
    </lineage>
</organism>
<keyword evidence="1" id="KW-0732">Signal</keyword>
<evidence type="ECO:0000313" key="3">
    <source>
        <dbReference type="Proteomes" id="UP000617355"/>
    </source>
</evidence>
<reference evidence="3" key="1">
    <citation type="journal article" date="2019" name="Int. J. Syst. Evol. Microbiol.">
        <title>The Global Catalogue of Microorganisms (GCM) 10K type strain sequencing project: providing services to taxonomists for standard genome sequencing and annotation.</title>
        <authorList>
            <consortium name="The Broad Institute Genomics Platform"/>
            <consortium name="The Broad Institute Genome Sequencing Center for Infectious Disease"/>
            <person name="Wu L."/>
            <person name="Ma J."/>
        </authorList>
    </citation>
    <scope>NUCLEOTIDE SEQUENCE [LARGE SCALE GENOMIC DNA]</scope>
    <source>
        <strain evidence="3">CGMCC 1.12922</strain>
    </source>
</reference>
<feature type="chain" id="PRO_5046499299" evidence="1">
    <location>
        <begin position="31"/>
        <end position="223"/>
    </location>
</feature>
<keyword evidence="3" id="KW-1185">Reference proteome</keyword>
<evidence type="ECO:0000313" key="2">
    <source>
        <dbReference type="EMBL" id="GGD47742.1"/>
    </source>
</evidence>
<gene>
    <name evidence="2" type="ORF">GCM10011358_34420</name>
</gene>
<accession>A0ABQ1QUZ4</accession>
<sequence>MLAANTFRTVIAIALAAAIGGFAPQSSAMAQSAAVPDISEAAAADLTGFRSAQFGMDEEAVIEAIKADFGLEDDEINVGVNTVERTRVITISVPDILPEGGRAQVSYIFGYKSKALIQVGILWAPATDETITDEILFANGDLLRSYFASAGYQPDTITRDVVLENGILLFRGSDASGHTAILLLQGRFEGEEGDLTLRPEALTLLYAVNPDNPDILTITPGDF</sequence>
<feature type="signal peptide" evidence="1">
    <location>
        <begin position="1"/>
        <end position="30"/>
    </location>
</feature>
<proteinExistence type="predicted"/>
<dbReference type="Proteomes" id="UP000617355">
    <property type="component" value="Unassembled WGS sequence"/>
</dbReference>